<dbReference type="Gene3D" id="3.30.70.270">
    <property type="match status" value="1"/>
</dbReference>
<organism evidence="3 4">
    <name type="scientific">Candidatus Carbonibacillus altaicus</name>
    <dbReference type="NCBI Taxonomy" id="2163959"/>
    <lineage>
        <taxon>Bacteria</taxon>
        <taxon>Bacillati</taxon>
        <taxon>Bacillota</taxon>
        <taxon>Bacilli</taxon>
        <taxon>Bacillales</taxon>
        <taxon>Candidatus Carbonibacillus</taxon>
    </lineage>
</organism>
<dbReference type="PROSITE" id="PS50883">
    <property type="entry name" value="EAL"/>
    <property type="match status" value="1"/>
</dbReference>
<dbReference type="NCBIfam" id="TIGR00254">
    <property type="entry name" value="GGDEF"/>
    <property type="match status" value="1"/>
</dbReference>
<dbReference type="Gene3D" id="3.20.20.450">
    <property type="entry name" value="EAL domain"/>
    <property type="match status" value="1"/>
</dbReference>
<dbReference type="Pfam" id="PF00563">
    <property type="entry name" value="EAL"/>
    <property type="match status" value="1"/>
</dbReference>
<proteinExistence type="predicted"/>
<dbReference type="AlphaFoldDB" id="A0A2R6XXC0"/>
<accession>A0A2R6XXC0</accession>
<dbReference type="CDD" id="cd01949">
    <property type="entry name" value="GGDEF"/>
    <property type="match status" value="1"/>
</dbReference>
<dbReference type="CDD" id="cd01948">
    <property type="entry name" value="EAL"/>
    <property type="match status" value="1"/>
</dbReference>
<name>A0A2R6XXC0_9BACL</name>
<evidence type="ECO:0000259" key="2">
    <source>
        <dbReference type="PROSITE" id="PS50887"/>
    </source>
</evidence>
<dbReference type="InterPro" id="IPR029787">
    <property type="entry name" value="Nucleotide_cyclase"/>
</dbReference>
<dbReference type="PANTHER" id="PTHR33121">
    <property type="entry name" value="CYCLIC DI-GMP PHOSPHODIESTERASE PDEF"/>
    <property type="match status" value="1"/>
</dbReference>
<dbReference type="Proteomes" id="UP000244338">
    <property type="component" value="Unassembled WGS sequence"/>
</dbReference>
<evidence type="ECO:0000313" key="3">
    <source>
        <dbReference type="EMBL" id="PTQ55069.1"/>
    </source>
</evidence>
<sequence>MMISLVSELTDQAVKLIQLLEKEKNFAERDSLTGLPNRLALEQRASLLLGAQPKLIIMFNIHRLTYINEQYGRDIGDMVIAIVAERLGKLFPGEGQLFKVAGDEFLAVLDDATLDNGALEYVALDHAALEDSHLEQDAFDHITLNRGAYEGSAQGMSGAKEETKKSLRSKRLEAIHQALHVPVELPDRVLSVQVDIGVALYPEHGADLFDLWRKANLALLKARMHHKRYQLFYPGVETSFLRDLSLKSSLRIAVQHGDFTLVFQPIYDLASERIVAAEVLLRWDEAAPDVLIPLAEELGLMAEIDHFVLTQANAISKMLPVPLAVNLSPTTVAHKKDAGHILSLADPQRITLEVTEHAVTNAAAVKNLRRLQKAGFKIALDDFGKGYSHLALLPELPLTALKLDRFFVQHIHEPRYRIILESIVAIAKHEAYRLELVAEGIEDRASLNFLRSLNIDRVQGYALSRPLPLEDLQKKLHRGDNSFYNDRKLHG</sequence>
<dbReference type="SMART" id="SM00267">
    <property type="entry name" value="GGDEF"/>
    <property type="match status" value="1"/>
</dbReference>
<dbReference type="EMBL" id="PEBX01000209">
    <property type="protein sequence ID" value="PTQ55069.1"/>
    <property type="molecule type" value="Genomic_DNA"/>
</dbReference>
<reference evidence="4" key="1">
    <citation type="journal article" date="2018" name="Sci. Rep.">
        <title>Lignite coal burning seam in the remote Altai Mountains harbors a hydrogen-driven thermophilic microbial community.</title>
        <authorList>
            <person name="Kadnikov V.V."/>
            <person name="Mardanov A.V."/>
            <person name="Ivasenko D.A."/>
            <person name="Antsiferov D.V."/>
            <person name="Beletsky A.V."/>
            <person name="Karnachuk O.V."/>
            <person name="Ravin N.V."/>
        </authorList>
    </citation>
    <scope>NUCLEOTIDE SEQUENCE [LARGE SCALE GENOMIC DNA]</scope>
</reference>
<evidence type="ECO:0000259" key="1">
    <source>
        <dbReference type="PROSITE" id="PS50883"/>
    </source>
</evidence>
<dbReference type="SUPFAM" id="SSF141868">
    <property type="entry name" value="EAL domain-like"/>
    <property type="match status" value="1"/>
</dbReference>
<protein>
    <submittedName>
        <fullName evidence="3">Diguanylate cyclase/phosphodiesterase (GGDEF &amp; EAL domains) with PAS/PAC sensor(S)</fullName>
    </submittedName>
</protein>
<dbReference type="SUPFAM" id="SSF55073">
    <property type="entry name" value="Nucleotide cyclase"/>
    <property type="match status" value="2"/>
</dbReference>
<dbReference type="InterPro" id="IPR001633">
    <property type="entry name" value="EAL_dom"/>
</dbReference>
<dbReference type="InterPro" id="IPR035919">
    <property type="entry name" value="EAL_sf"/>
</dbReference>
<dbReference type="GO" id="GO:0071111">
    <property type="term" value="F:cyclic-guanylate-specific phosphodiesterase activity"/>
    <property type="evidence" value="ECO:0007669"/>
    <property type="project" value="InterPro"/>
</dbReference>
<dbReference type="SMART" id="SM00052">
    <property type="entry name" value="EAL"/>
    <property type="match status" value="1"/>
</dbReference>
<evidence type="ECO:0000313" key="4">
    <source>
        <dbReference type="Proteomes" id="UP000244338"/>
    </source>
</evidence>
<feature type="domain" description="GGDEF" evidence="2">
    <location>
        <begin position="52"/>
        <end position="235"/>
    </location>
</feature>
<gene>
    <name evidence="3" type="ORF">BSOLF_0729</name>
</gene>
<dbReference type="PROSITE" id="PS50887">
    <property type="entry name" value="GGDEF"/>
    <property type="match status" value="1"/>
</dbReference>
<dbReference type="InterPro" id="IPR043128">
    <property type="entry name" value="Rev_trsase/Diguanyl_cyclase"/>
</dbReference>
<dbReference type="PANTHER" id="PTHR33121:SF70">
    <property type="entry name" value="SIGNALING PROTEIN YKOW"/>
    <property type="match status" value="1"/>
</dbReference>
<dbReference type="InterPro" id="IPR000160">
    <property type="entry name" value="GGDEF_dom"/>
</dbReference>
<comment type="caution">
    <text evidence="3">The sequence shown here is derived from an EMBL/GenBank/DDBJ whole genome shotgun (WGS) entry which is preliminary data.</text>
</comment>
<dbReference type="Pfam" id="PF00990">
    <property type="entry name" value="GGDEF"/>
    <property type="match status" value="1"/>
</dbReference>
<feature type="domain" description="EAL" evidence="1">
    <location>
        <begin position="243"/>
        <end position="480"/>
    </location>
</feature>
<dbReference type="InterPro" id="IPR050706">
    <property type="entry name" value="Cyclic-di-GMP_PDE-like"/>
</dbReference>